<reference evidence="2 3" key="1">
    <citation type="submission" date="2015-10" db="EMBL/GenBank/DDBJ databases">
        <authorList>
            <person name="Gilbert D.G."/>
        </authorList>
    </citation>
    <scope>NUCLEOTIDE SEQUENCE [LARGE SCALE GENOMIC DNA]</scope>
    <source>
        <strain evidence="2">FVVF132</strain>
    </source>
</reference>
<keyword evidence="3" id="KW-1185">Reference proteome</keyword>
<dbReference type="EMBL" id="LMAW01003187">
    <property type="protein sequence ID" value="KQK73577.1"/>
    <property type="molecule type" value="Genomic_DNA"/>
</dbReference>
<sequence>MACDTSGLQKQGWMDEDVDVDMDLAVWLLFTVLALVHASVFSRLWEAEVEQLQEPPAAETAREYGHGIRN</sequence>
<gene>
    <name evidence="2" type="ORF">AAES_166062</name>
</gene>
<dbReference type="OrthoDB" id="5983600at2759"/>
<dbReference type="AlphaFoldDB" id="A0A0Q3QKC4"/>
<organism evidence="2 3">
    <name type="scientific">Amazona aestiva</name>
    <name type="common">Blue-fronted Amazon parrot</name>
    <dbReference type="NCBI Taxonomy" id="12930"/>
    <lineage>
        <taxon>Eukaryota</taxon>
        <taxon>Metazoa</taxon>
        <taxon>Chordata</taxon>
        <taxon>Craniata</taxon>
        <taxon>Vertebrata</taxon>
        <taxon>Euteleostomi</taxon>
        <taxon>Archelosauria</taxon>
        <taxon>Archosauria</taxon>
        <taxon>Dinosauria</taxon>
        <taxon>Saurischia</taxon>
        <taxon>Theropoda</taxon>
        <taxon>Coelurosauria</taxon>
        <taxon>Aves</taxon>
        <taxon>Neognathae</taxon>
        <taxon>Neoaves</taxon>
        <taxon>Telluraves</taxon>
        <taxon>Australaves</taxon>
        <taxon>Psittaciformes</taxon>
        <taxon>Psittacidae</taxon>
        <taxon>Amazona</taxon>
    </lineage>
</organism>
<evidence type="ECO:0000313" key="3">
    <source>
        <dbReference type="Proteomes" id="UP000051836"/>
    </source>
</evidence>
<feature type="transmembrane region" description="Helical" evidence="1">
    <location>
        <begin position="24"/>
        <end position="45"/>
    </location>
</feature>
<accession>A0A0Q3QKC4</accession>
<keyword evidence="1" id="KW-0812">Transmembrane</keyword>
<name>A0A0Q3QKC4_AMAAE</name>
<proteinExistence type="predicted"/>
<dbReference type="Proteomes" id="UP000051836">
    <property type="component" value="Unassembled WGS sequence"/>
</dbReference>
<evidence type="ECO:0000313" key="2">
    <source>
        <dbReference type="EMBL" id="KQK73577.1"/>
    </source>
</evidence>
<keyword evidence="1" id="KW-1133">Transmembrane helix</keyword>
<evidence type="ECO:0000256" key="1">
    <source>
        <dbReference type="SAM" id="Phobius"/>
    </source>
</evidence>
<protein>
    <submittedName>
        <fullName evidence="2">Uncharacterized protein</fullName>
    </submittedName>
</protein>
<comment type="caution">
    <text evidence="2">The sequence shown here is derived from an EMBL/GenBank/DDBJ whole genome shotgun (WGS) entry which is preliminary data.</text>
</comment>
<keyword evidence="1" id="KW-0472">Membrane</keyword>